<dbReference type="GO" id="GO:0046983">
    <property type="term" value="F:protein dimerization activity"/>
    <property type="evidence" value="ECO:0007669"/>
    <property type="project" value="InterPro"/>
</dbReference>
<feature type="compositionally biased region" description="Low complexity" evidence="7">
    <location>
        <begin position="69"/>
        <end position="78"/>
    </location>
</feature>
<comment type="subcellular location">
    <subcellularLocation>
        <location evidence="1">Nucleus</location>
    </subcellularLocation>
</comment>
<evidence type="ECO:0000256" key="1">
    <source>
        <dbReference type="ARBA" id="ARBA00004123"/>
    </source>
</evidence>
<evidence type="ECO:0000259" key="8">
    <source>
        <dbReference type="PROSITE" id="PS50888"/>
    </source>
</evidence>
<evidence type="ECO:0000256" key="4">
    <source>
        <dbReference type="ARBA" id="ARBA00023163"/>
    </source>
</evidence>
<feature type="region of interest" description="Disordered" evidence="7">
    <location>
        <begin position="37"/>
        <end position="78"/>
    </location>
</feature>
<dbReference type="SMART" id="SM00353">
    <property type="entry name" value="HLH"/>
    <property type="match status" value="1"/>
</dbReference>
<feature type="compositionally biased region" description="Pro residues" evidence="7">
    <location>
        <begin position="55"/>
        <end position="68"/>
    </location>
</feature>
<protein>
    <submittedName>
        <fullName evidence="9">Basic helix-loop-helix transcription factor</fullName>
    </submittedName>
</protein>
<dbReference type="InterPro" id="IPR045239">
    <property type="entry name" value="bHLH95_bHLH"/>
</dbReference>
<dbReference type="PANTHER" id="PTHR16223">
    <property type="entry name" value="TRANSCRIPTION FACTOR BHLH83-RELATED"/>
    <property type="match status" value="1"/>
</dbReference>
<sequence length="269" mass="29416">MQPMGGGGNEVGRGNLQRFNSAPATWLEALLESELDNNEVILDPPPTTASTSSPPRKPPIHPPPPRTPPSSSLSRHPSADLSFLDSVSSVGGGGLSGFLRQNSSPAQFLSATHSEGYFSGFGVPATIDYLLPSSTLTQSPSKRPRGMDLETTTSKLASSTMKVEQSSESQGDIVGLLDAELDKLTEDAVFCRVRAKRGCATHPRSIAERVRRTRISDRIRKLQELVPNMDKQTNTADMLDEAFKYVKFLQKQIQELTENQKRCRCSMKE</sequence>
<evidence type="ECO:0000256" key="3">
    <source>
        <dbReference type="ARBA" id="ARBA00023125"/>
    </source>
</evidence>
<dbReference type="AlphaFoldDB" id="A0AAV3Q924"/>
<dbReference type="InterPro" id="IPR011598">
    <property type="entry name" value="bHLH_dom"/>
</dbReference>
<evidence type="ECO:0000313" key="9">
    <source>
        <dbReference type="EMBL" id="GAA0159677.1"/>
    </source>
</evidence>
<dbReference type="GO" id="GO:0000978">
    <property type="term" value="F:RNA polymerase II cis-regulatory region sequence-specific DNA binding"/>
    <property type="evidence" value="ECO:0007669"/>
    <property type="project" value="TreeGrafter"/>
</dbReference>
<dbReference type="GO" id="GO:0005634">
    <property type="term" value="C:nucleus"/>
    <property type="evidence" value="ECO:0007669"/>
    <property type="project" value="UniProtKB-SubCell"/>
</dbReference>
<dbReference type="CDD" id="cd11393">
    <property type="entry name" value="bHLH_AtbHLH_like"/>
    <property type="match status" value="1"/>
</dbReference>
<evidence type="ECO:0000313" key="10">
    <source>
        <dbReference type="Proteomes" id="UP001454036"/>
    </source>
</evidence>
<dbReference type="PANTHER" id="PTHR16223:SF51">
    <property type="entry name" value="TRANSCRIPTION FACTOR BHLH117-RELATED"/>
    <property type="match status" value="1"/>
</dbReference>
<dbReference type="Proteomes" id="UP001454036">
    <property type="component" value="Unassembled WGS sequence"/>
</dbReference>
<gene>
    <name evidence="9" type="ORF">LIER_16396</name>
</gene>
<evidence type="ECO:0000256" key="7">
    <source>
        <dbReference type="SAM" id="MobiDB-lite"/>
    </source>
</evidence>
<keyword evidence="10" id="KW-1185">Reference proteome</keyword>
<comment type="caution">
    <text evidence="9">The sequence shown here is derived from an EMBL/GenBank/DDBJ whole genome shotgun (WGS) entry which is preliminary data.</text>
</comment>
<evidence type="ECO:0000256" key="5">
    <source>
        <dbReference type="ARBA" id="ARBA00023242"/>
    </source>
</evidence>
<evidence type="ECO:0000256" key="2">
    <source>
        <dbReference type="ARBA" id="ARBA00023015"/>
    </source>
</evidence>
<dbReference type="InterPro" id="IPR045843">
    <property type="entry name" value="IND-like"/>
</dbReference>
<keyword evidence="5" id="KW-0539">Nucleus</keyword>
<dbReference type="Gene3D" id="4.10.280.10">
    <property type="entry name" value="Helix-loop-helix DNA-binding domain"/>
    <property type="match status" value="1"/>
</dbReference>
<feature type="coiled-coil region" evidence="6">
    <location>
        <begin position="239"/>
        <end position="266"/>
    </location>
</feature>
<name>A0AAV3Q924_LITER</name>
<accession>A0AAV3Q924</accession>
<dbReference type="SUPFAM" id="SSF47459">
    <property type="entry name" value="HLH, helix-loop-helix DNA-binding domain"/>
    <property type="match status" value="1"/>
</dbReference>
<dbReference type="PROSITE" id="PS50888">
    <property type="entry name" value="BHLH"/>
    <property type="match status" value="1"/>
</dbReference>
<reference evidence="9 10" key="1">
    <citation type="submission" date="2024-01" db="EMBL/GenBank/DDBJ databases">
        <title>The complete chloroplast genome sequence of Lithospermum erythrorhizon: insights into the phylogenetic relationship among Boraginaceae species and the maternal lineages of purple gromwells.</title>
        <authorList>
            <person name="Okada T."/>
            <person name="Watanabe K."/>
        </authorList>
    </citation>
    <scope>NUCLEOTIDE SEQUENCE [LARGE SCALE GENOMIC DNA]</scope>
</reference>
<keyword evidence="2" id="KW-0805">Transcription regulation</keyword>
<organism evidence="9 10">
    <name type="scientific">Lithospermum erythrorhizon</name>
    <name type="common">Purple gromwell</name>
    <name type="synonym">Lithospermum officinale var. erythrorhizon</name>
    <dbReference type="NCBI Taxonomy" id="34254"/>
    <lineage>
        <taxon>Eukaryota</taxon>
        <taxon>Viridiplantae</taxon>
        <taxon>Streptophyta</taxon>
        <taxon>Embryophyta</taxon>
        <taxon>Tracheophyta</taxon>
        <taxon>Spermatophyta</taxon>
        <taxon>Magnoliopsida</taxon>
        <taxon>eudicotyledons</taxon>
        <taxon>Gunneridae</taxon>
        <taxon>Pentapetalae</taxon>
        <taxon>asterids</taxon>
        <taxon>lamiids</taxon>
        <taxon>Boraginales</taxon>
        <taxon>Boraginaceae</taxon>
        <taxon>Boraginoideae</taxon>
        <taxon>Lithospermeae</taxon>
        <taxon>Lithospermum</taxon>
    </lineage>
</organism>
<feature type="domain" description="BHLH" evidence="8">
    <location>
        <begin position="199"/>
        <end position="249"/>
    </location>
</feature>
<proteinExistence type="predicted"/>
<dbReference type="GO" id="GO:0000981">
    <property type="term" value="F:DNA-binding transcription factor activity, RNA polymerase II-specific"/>
    <property type="evidence" value="ECO:0007669"/>
    <property type="project" value="TreeGrafter"/>
</dbReference>
<keyword evidence="4" id="KW-0804">Transcription</keyword>
<keyword evidence="3" id="KW-0238">DNA-binding</keyword>
<evidence type="ECO:0000256" key="6">
    <source>
        <dbReference type="SAM" id="Coils"/>
    </source>
</evidence>
<dbReference type="EMBL" id="BAABME010003658">
    <property type="protein sequence ID" value="GAA0159677.1"/>
    <property type="molecule type" value="Genomic_DNA"/>
</dbReference>
<dbReference type="Pfam" id="PF00010">
    <property type="entry name" value="HLH"/>
    <property type="match status" value="1"/>
</dbReference>
<keyword evidence="6" id="KW-0175">Coiled coil</keyword>
<dbReference type="FunFam" id="4.10.280.10:FF:000021">
    <property type="entry name" value="Transcription factor bHLH130 family"/>
    <property type="match status" value="1"/>
</dbReference>
<dbReference type="InterPro" id="IPR036638">
    <property type="entry name" value="HLH_DNA-bd_sf"/>
</dbReference>